<dbReference type="SUPFAM" id="SSF52058">
    <property type="entry name" value="L domain-like"/>
    <property type="match status" value="1"/>
</dbReference>
<keyword evidence="2" id="KW-1185">Reference proteome</keyword>
<reference evidence="1 2" key="1">
    <citation type="journal article" date="2021" name="bioRxiv">
        <title>Chromosome-scale and haplotype-resolved genome assembly of a tetraploid potato cultivar.</title>
        <authorList>
            <person name="Sun H."/>
            <person name="Jiao W.-B."/>
            <person name="Krause K."/>
            <person name="Campoy J.A."/>
            <person name="Goel M."/>
            <person name="Folz-Donahue K."/>
            <person name="Kukat C."/>
            <person name="Huettel B."/>
            <person name="Schneeberger K."/>
        </authorList>
    </citation>
    <scope>NUCLEOTIDE SEQUENCE [LARGE SCALE GENOMIC DNA]</scope>
    <source>
        <strain evidence="1">SolTubOtavaFocal</strain>
        <tissue evidence="1">Leaves</tissue>
    </source>
</reference>
<accession>A0ABQ7W6Q8</accession>
<dbReference type="PANTHER" id="PTHR15140:SF44">
    <property type="entry name" value="LATE BLIGHT RESISTANCE PROTEIN HOMOLOG R1B-23 ISOFORM X1"/>
    <property type="match status" value="1"/>
</dbReference>
<dbReference type="Proteomes" id="UP000826656">
    <property type="component" value="Unassembled WGS sequence"/>
</dbReference>
<evidence type="ECO:0000313" key="1">
    <source>
        <dbReference type="EMBL" id="KAH0776441.1"/>
    </source>
</evidence>
<comment type="caution">
    <text evidence="1">The sequence shown here is derived from an EMBL/GenBank/DDBJ whole genome shotgun (WGS) entry which is preliminary data.</text>
</comment>
<protein>
    <submittedName>
        <fullName evidence="1">Uncharacterized protein</fullName>
    </submittedName>
</protein>
<gene>
    <name evidence="1" type="ORF">KY290_007852</name>
</gene>
<sequence>MLAVKGNHCQFQPSDLKESRVSFSLSKEHSKIASLGFKTRKSFHHQLRSLITIGKSFDGLLRSWIHKLQLLKVLDLSSHEVSYLSSITLKPLNHLKYLTVWAEKFHFHPESHLPHLETLIVNNWSNIVLLPTSFWEMGKLRHVEIVEAKFDKHGFFEGSSKLENLRILKIIVRFPIDRVDVLSRKCPNLQHLHIRWDALEESFPLLEILVIKECYNLKEIPLSFADILTLKQIKLIRCKNKPLEASALKIKEDVEENERNDRIDLIIKLTKVHTKWMEFFLS</sequence>
<name>A0ABQ7W6Q8_SOLTU</name>
<evidence type="ECO:0000313" key="2">
    <source>
        <dbReference type="Proteomes" id="UP000826656"/>
    </source>
</evidence>
<dbReference type="InterPro" id="IPR032675">
    <property type="entry name" value="LRR_dom_sf"/>
</dbReference>
<dbReference type="Gene3D" id="3.80.10.10">
    <property type="entry name" value="Ribonuclease Inhibitor"/>
    <property type="match status" value="1"/>
</dbReference>
<dbReference type="PANTHER" id="PTHR15140">
    <property type="entry name" value="TUBULIN-SPECIFIC CHAPERONE E"/>
    <property type="match status" value="1"/>
</dbReference>
<organism evidence="1 2">
    <name type="scientific">Solanum tuberosum</name>
    <name type="common">Potato</name>
    <dbReference type="NCBI Taxonomy" id="4113"/>
    <lineage>
        <taxon>Eukaryota</taxon>
        <taxon>Viridiplantae</taxon>
        <taxon>Streptophyta</taxon>
        <taxon>Embryophyta</taxon>
        <taxon>Tracheophyta</taxon>
        <taxon>Spermatophyta</taxon>
        <taxon>Magnoliopsida</taxon>
        <taxon>eudicotyledons</taxon>
        <taxon>Gunneridae</taxon>
        <taxon>Pentapetalae</taxon>
        <taxon>asterids</taxon>
        <taxon>lamiids</taxon>
        <taxon>Solanales</taxon>
        <taxon>Solanaceae</taxon>
        <taxon>Solanoideae</taxon>
        <taxon>Solaneae</taxon>
        <taxon>Solanum</taxon>
    </lineage>
</organism>
<dbReference type="EMBL" id="JAIVGD010000003">
    <property type="protein sequence ID" value="KAH0776441.1"/>
    <property type="molecule type" value="Genomic_DNA"/>
</dbReference>
<proteinExistence type="predicted"/>